<feature type="domain" description="Citrate transporter-like" evidence="8">
    <location>
        <begin position="1"/>
        <end position="101"/>
    </location>
</feature>
<evidence type="ECO:0000256" key="1">
    <source>
        <dbReference type="ARBA" id="ARBA00004651"/>
    </source>
</evidence>
<protein>
    <recommendedName>
        <fullName evidence="8">Citrate transporter-like domain-containing protein</fullName>
    </recommendedName>
</protein>
<evidence type="ECO:0000256" key="6">
    <source>
        <dbReference type="ARBA" id="ARBA00023136"/>
    </source>
</evidence>
<organism evidence="9 10">
    <name type="scientific">Salix suchowensis</name>
    <dbReference type="NCBI Taxonomy" id="1278906"/>
    <lineage>
        <taxon>Eukaryota</taxon>
        <taxon>Viridiplantae</taxon>
        <taxon>Streptophyta</taxon>
        <taxon>Embryophyta</taxon>
        <taxon>Tracheophyta</taxon>
        <taxon>Spermatophyta</taxon>
        <taxon>Magnoliopsida</taxon>
        <taxon>eudicotyledons</taxon>
        <taxon>Gunneridae</taxon>
        <taxon>Pentapetalae</taxon>
        <taxon>rosids</taxon>
        <taxon>fabids</taxon>
        <taxon>Malpighiales</taxon>
        <taxon>Salicaceae</taxon>
        <taxon>Saliceae</taxon>
        <taxon>Salix</taxon>
    </lineage>
</organism>
<proteinExistence type="predicted"/>
<evidence type="ECO:0000256" key="3">
    <source>
        <dbReference type="ARBA" id="ARBA00022475"/>
    </source>
</evidence>
<evidence type="ECO:0000256" key="4">
    <source>
        <dbReference type="ARBA" id="ARBA00022692"/>
    </source>
</evidence>
<keyword evidence="4 7" id="KW-0812">Transmembrane</keyword>
<accession>A0ABQ9B6P0</accession>
<evidence type="ECO:0000256" key="5">
    <source>
        <dbReference type="ARBA" id="ARBA00022989"/>
    </source>
</evidence>
<keyword evidence="2" id="KW-0813">Transport</keyword>
<dbReference type="InterPro" id="IPR004680">
    <property type="entry name" value="Cit_transptr-like_dom"/>
</dbReference>
<evidence type="ECO:0000313" key="10">
    <source>
        <dbReference type="Proteomes" id="UP001141253"/>
    </source>
</evidence>
<keyword evidence="3" id="KW-1003">Cell membrane</keyword>
<dbReference type="PANTHER" id="PTHR43302">
    <property type="entry name" value="TRANSPORTER ARSB-RELATED"/>
    <property type="match status" value="1"/>
</dbReference>
<dbReference type="PANTHER" id="PTHR43302:SF15">
    <property type="entry name" value="SILICON EFFLUX TRANSPORTER LSI2"/>
    <property type="match status" value="1"/>
</dbReference>
<evidence type="ECO:0000256" key="7">
    <source>
        <dbReference type="SAM" id="Phobius"/>
    </source>
</evidence>
<sequence>MVIFQLISPAQAYASIDLSILGLLFGTIVVSVYLERADAFIYLSKLLSCKSLGAKDLVCRVCLLSAISSAFFTNDTSCMILTEFVLQVAKQHNLPASTFLACSCLKFKYRVISISNRQPSKPGCCCKWPDSFFDFLCWNCTCGSCRSFCECCNYHMHVLERIILSS</sequence>
<reference evidence="9" key="1">
    <citation type="submission" date="2022-10" db="EMBL/GenBank/DDBJ databases">
        <authorList>
            <person name="Hyden B.L."/>
            <person name="Feng K."/>
            <person name="Yates T."/>
            <person name="Jawdy S."/>
            <person name="Smart L.B."/>
            <person name="Muchero W."/>
        </authorList>
    </citation>
    <scope>NUCLEOTIDE SEQUENCE</scope>
    <source>
        <tissue evidence="9">Shoot tip</tissue>
    </source>
</reference>
<comment type="caution">
    <text evidence="9">The sequence shown here is derived from an EMBL/GenBank/DDBJ whole genome shotgun (WGS) entry which is preliminary data.</text>
</comment>
<reference evidence="9" key="2">
    <citation type="journal article" date="2023" name="Int. J. Mol. Sci.">
        <title>De Novo Assembly and Annotation of 11 Diverse Shrub Willow (Salix) Genomes Reveals Novel Gene Organization in Sex-Linked Regions.</title>
        <authorList>
            <person name="Hyden B."/>
            <person name="Feng K."/>
            <person name="Yates T.B."/>
            <person name="Jawdy S."/>
            <person name="Cereghino C."/>
            <person name="Smart L.B."/>
            <person name="Muchero W."/>
        </authorList>
    </citation>
    <scope>NUCLEOTIDE SEQUENCE</scope>
    <source>
        <tissue evidence="9">Shoot tip</tissue>
    </source>
</reference>
<dbReference type="EMBL" id="JAPFFI010000010">
    <property type="protein sequence ID" value="KAJ6374965.1"/>
    <property type="molecule type" value="Genomic_DNA"/>
</dbReference>
<evidence type="ECO:0000256" key="2">
    <source>
        <dbReference type="ARBA" id="ARBA00022448"/>
    </source>
</evidence>
<keyword evidence="6 7" id="KW-0472">Membrane</keyword>
<dbReference type="Pfam" id="PF03600">
    <property type="entry name" value="CitMHS"/>
    <property type="match status" value="1"/>
</dbReference>
<evidence type="ECO:0000313" key="9">
    <source>
        <dbReference type="EMBL" id="KAJ6374965.1"/>
    </source>
</evidence>
<keyword evidence="5 7" id="KW-1133">Transmembrane helix</keyword>
<keyword evidence="10" id="KW-1185">Reference proteome</keyword>
<dbReference type="Proteomes" id="UP001141253">
    <property type="component" value="Chromosome 12"/>
</dbReference>
<name>A0ABQ9B6P0_9ROSI</name>
<feature type="transmembrane region" description="Helical" evidence="7">
    <location>
        <begin position="12"/>
        <end position="34"/>
    </location>
</feature>
<evidence type="ECO:0000259" key="8">
    <source>
        <dbReference type="Pfam" id="PF03600"/>
    </source>
</evidence>
<gene>
    <name evidence="9" type="ORF">OIU77_000023</name>
</gene>
<comment type="subcellular location">
    <subcellularLocation>
        <location evidence="1">Cell membrane</location>
        <topology evidence="1">Multi-pass membrane protein</topology>
    </subcellularLocation>
</comment>